<accession>A0AB72ZN89</accession>
<name>A0AB72ZN89_YERPE</name>
<dbReference type="EMBL" id="AKRT01000350">
    <property type="protein sequence ID" value="EIR16769.1"/>
    <property type="molecule type" value="Genomic_DNA"/>
</dbReference>
<gene>
    <name evidence="1" type="ORF">YPPY08_3061</name>
</gene>
<sequence length="41" mass="4779">MIRLTRFRLIAHIELPIYRQPEFAFAIGPVQEQQPNTAAKL</sequence>
<organism evidence="1 2">
    <name type="scientific">Yersinia pestis PY-08</name>
    <dbReference type="NCBI Taxonomy" id="992134"/>
    <lineage>
        <taxon>Bacteria</taxon>
        <taxon>Pseudomonadati</taxon>
        <taxon>Pseudomonadota</taxon>
        <taxon>Gammaproteobacteria</taxon>
        <taxon>Enterobacterales</taxon>
        <taxon>Yersiniaceae</taxon>
        <taxon>Yersinia</taxon>
    </lineage>
</organism>
<evidence type="ECO:0000313" key="1">
    <source>
        <dbReference type="EMBL" id="EIR16769.1"/>
    </source>
</evidence>
<evidence type="ECO:0000313" key="2">
    <source>
        <dbReference type="Proteomes" id="UP000003231"/>
    </source>
</evidence>
<dbReference type="AlphaFoldDB" id="A0AB72ZN89"/>
<comment type="caution">
    <text evidence="1">The sequence shown here is derived from an EMBL/GenBank/DDBJ whole genome shotgun (WGS) entry which is preliminary data.</text>
</comment>
<dbReference type="Proteomes" id="UP000003231">
    <property type="component" value="Unassembled WGS sequence"/>
</dbReference>
<reference evidence="1 2" key="1">
    <citation type="submission" date="2012-05" db="EMBL/GenBank/DDBJ databases">
        <title>Genome sequence of Yersinia Pestis PY-08.</title>
        <authorList>
            <person name="Santana-Cruz I."/>
            <person name="Sengamalay N."/>
            <person name="McCracken C."/>
            <person name="Daugherty S.C."/>
            <person name="Maroo A."/>
            <person name="Vara P.G."/>
            <person name="Tallon L.J."/>
            <person name="Sadzewicz L."/>
            <person name="Vinetz J.M."/>
            <person name="Cespedes Zambrano M.J."/>
            <person name="Fraser-Liggett C.M."/>
            <person name="Tettelin H."/>
        </authorList>
    </citation>
    <scope>NUCLEOTIDE SEQUENCE [LARGE SCALE GENOMIC DNA]</scope>
    <source>
        <strain evidence="1 2">PY-08</strain>
    </source>
</reference>
<proteinExistence type="predicted"/>
<protein>
    <submittedName>
        <fullName evidence="1">Uncharacterized protein</fullName>
    </submittedName>
</protein>